<evidence type="ECO:0000256" key="2">
    <source>
        <dbReference type="ARBA" id="ARBA00022857"/>
    </source>
</evidence>
<keyword evidence="3" id="KW-0560">Oxidoreductase</keyword>
<dbReference type="GO" id="GO:0016491">
    <property type="term" value="F:oxidoreductase activity"/>
    <property type="evidence" value="ECO:0007669"/>
    <property type="project" value="UniProtKB-KW"/>
</dbReference>
<name>X5CX02_9EUKA</name>
<dbReference type="InterPro" id="IPR002347">
    <property type="entry name" value="SDR_fam"/>
</dbReference>
<dbReference type="SUPFAM" id="SSF51735">
    <property type="entry name" value="NAD(P)-binding Rossmann-fold domains"/>
    <property type="match status" value="1"/>
</dbReference>
<evidence type="ECO:0000256" key="4">
    <source>
        <dbReference type="RuleBase" id="RU000363"/>
    </source>
</evidence>
<dbReference type="PANTHER" id="PTHR43963">
    <property type="entry name" value="CARBONYL REDUCTASE 1-RELATED"/>
    <property type="match status" value="1"/>
</dbReference>
<dbReference type="Pfam" id="PF00106">
    <property type="entry name" value="adh_short"/>
    <property type="match status" value="1"/>
</dbReference>
<sequence length="304" mass="31781">MAKKVLVTGANKGIGLAVAKGLLEKGCFVYFGARDAERGAAALKQIVEAEPKYAPMAQLMLLDVSDDASVAAAAAAIKEKGPLDGLINNAGIADGGFEFTSKEVHNRVVDVNFFGAVRVTQAMLPLMAEDGRIVMMSSGAAPMFVAKCSSEKQKFFCNPDIALEDIKAALEECKAIAEGAPDAGAATTAFQTAGYGPGGSYGLSKAALNSYAMALARANPKLKINACSPGFVETDLTRPYAVKYGKTAQEMGMISPEKGAQSSLFLMLGDVPTPSGKAYYYGSDSLRSPLHILRNPGDPAYEGE</sequence>
<proteinExistence type="evidence at transcript level"/>
<evidence type="ECO:0000256" key="1">
    <source>
        <dbReference type="ARBA" id="ARBA00006484"/>
    </source>
</evidence>
<keyword evidence="2" id="KW-0521">NADP</keyword>
<evidence type="ECO:0000256" key="3">
    <source>
        <dbReference type="ARBA" id="ARBA00023002"/>
    </source>
</evidence>
<comment type="similarity">
    <text evidence="1 4">Belongs to the short-chain dehydrogenases/reductases (SDR) family.</text>
</comment>
<dbReference type="Gene3D" id="3.40.50.720">
    <property type="entry name" value="NAD(P)-binding Rossmann-like Domain"/>
    <property type="match status" value="1"/>
</dbReference>
<dbReference type="PRINTS" id="PR00081">
    <property type="entry name" value="GDHRDH"/>
</dbReference>
<accession>X5CX02</accession>
<dbReference type="EMBL" id="KF233734">
    <property type="protein sequence ID" value="AHW52411.1"/>
    <property type="molecule type" value="mRNA"/>
</dbReference>
<reference evidence="5" key="1">
    <citation type="journal article" date="2014" name="J. Proteomics">
        <title>Comparative proteomics reveals proteins impacted by nitrogen deprivation in wild-type and high lipid-accumulating mutant strains of Tisochrysis lutea.</title>
        <authorList>
            <person name="Garnier M."/>
            <person name="Carrier G."/>
            <person name="Rogniaux H."/>
            <person name="Nicolau E."/>
            <person name="Bougaran G."/>
            <person name="Saint-Jean B."/>
            <person name="Cadoret J.P."/>
        </authorList>
    </citation>
    <scope>NUCLEOTIDE SEQUENCE</scope>
</reference>
<dbReference type="PRINTS" id="PR00080">
    <property type="entry name" value="SDRFAMILY"/>
</dbReference>
<dbReference type="PANTHER" id="PTHR43963:SF6">
    <property type="entry name" value="CHAIN DEHYDROGENASE FAMILY PROTEIN, PUTATIVE (AFU_ORTHOLOGUE AFUA_3G15350)-RELATED"/>
    <property type="match status" value="1"/>
</dbReference>
<dbReference type="InterPro" id="IPR036291">
    <property type="entry name" value="NAD(P)-bd_dom_sf"/>
</dbReference>
<protein>
    <submittedName>
        <fullName evidence="5">FabG domain-containing protein</fullName>
    </submittedName>
</protein>
<organism evidence="5">
    <name type="scientific">Tisochrysis lutea</name>
    <dbReference type="NCBI Taxonomy" id="1321669"/>
    <lineage>
        <taxon>Eukaryota</taxon>
        <taxon>Haptista</taxon>
        <taxon>Haptophyta</taxon>
        <taxon>Prymnesiophyceae</taxon>
        <taxon>Isochrysidales</taxon>
        <taxon>Isochrysidaceae</taxon>
        <taxon>Tisochrysis</taxon>
    </lineage>
</organism>
<dbReference type="AlphaFoldDB" id="X5CX02"/>
<evidence type="ECO:0000313" key="5">
    <source>
        <dbReference type="EMBL" id="AHW52411.1"/>
    </source>
</evidence>